<dbReference type="Gene3D" id="3.90.226.10">
    <property type="entry name" value="2-enoyl-CoA Hydratase, Chain A, domain 1"/>
    <property type="match status" value="1"/>
</dbReference>
<dbReference type="GO" id="GO:0008236">
    <property type="term" value="F:serine-type peptidase activity"/>
    <property type="evidence" value="ECO:0007669"/>
    <property type="project" value="UniProtKB-KW"/>
</dbReference>
<keyword evidence="3" id="KW-0378">Hydrolase</keyword>
<dbReference type="GO" id="GO:0006508">
    <property type="term" value="P:proteolysis"/>
    <property type="evidence" value="ECO:0007669"/>
    <property type="project" value="UniProtKB-KW"/>
</dbReference>
<feature type="domain" description="Peptidase S49" evidence="5">
    <location>
        <begin position="103"/>
        <end position="250"/>
    </location>
</feature>
<keyword evidence="2" id="KW-0645">Protease</keyword>
<evidence type="ECO:0000256" key="2">
    <source>
        <dbReference type="ARBA" id="ARBA00022670"/>
    </source>
</evidence>
<evidence type="ECO:0000256" key="1">
    <source>
        <dbReference type="ARBA" id="ARBA00008683"/>
    </source>
</evidence>
<proteinExistence type="inferred from homology"/>
<organism evidence="6 7">
    <name type="scientific">candidate division LCP-89 bacterium B3_LCP</name>
    <dbReference type="NCBI Taxonomy" id="2012998"/>
    <lineage>
        <taxon>Bacteria</taxon>
        <taxon>Pseudomonadati</taxon>
        <taxon>Bacteria division LCP-89</taxon>
    </lineage>
</organism>
<dbReference type="EMBL" id="NJBN01000003">
    <property type="protein sequence ID" value="TKJ41279.1"/>
    <property type="molecule type" value="Genomic_DNA"/>
</dbReference>
<evidence type="ECO:0000313" key="6">
    <source>
        <dbReference type="EMBL" id="TKJ41279.1"/>
    </source>
</evidence>
<gene>
    <name evidence="6" type="primary">sppA</name>
    <name evidence="6" type="ORF">CEE37_06325</name>
</gene>
<evidence type="ECO:0000256" key="4">
    <source>
        <dbReference type="ARBA" id="ARBA00022825"/>
    </source>
</evidence>
<dbReference type="InterPro" id="IPR002142">
    <property type="entry name" value="Peptidase_S49"/>
</dbReference>
<dbReference type="SUPFAM" id="SSF52096">
    <property type="entry name" value="ClpP/crotonase"/>
    <property type="match status" value="1"/>
</dbReference>
<evidence type="ECO:0000259" key="5">
    <source>
        <dbReference type="Pfam" id="PF01343"/>
    </source>
</evidence>
<dbReference type="NCBIfam" id="TIGR00706">
    <property type="entry name" value="SppA_dom"/>
    <property type="match status" value="1"/>
</dbReference>
<name>A0A532V2B3_UNCL8</name>
<evidence type="ECO:0000256" key="3">
    <source>
        <dbReference type="ARBA" id="ARBA00022801"/>
    </source>
</evidence>
<dbReference type="InterPro" id="IPR047272">
    <property type="entry name" value="S49_SppA_C"/>
</dbReference>
<dbReference type="Gene3D" id="6.20.330.10">
    <property type="match status" value="1"/>
</dbReference>
<dbReference type="CDD" id="cd07023">
    <property type="entry name" value="S49_Sppa_N_C"/>
    <property type="match status" value="1"/>
</dbReference>
<accession>A0A532V2B3</accession>
<dbReference type="Pfam" id="PF01343">
    <property type="entry name" value="Peptidase_S49"/>
    <property type="match status" value="1"/>
</dbReference>
<reference evidence="6 7" key="1">
    <citation type="submission" date="2017-06" db="EMBL/GenBank/DDBJ databases">
        <title>Novel microbial phyla capable of carbon fixation and sulfur reduction in deep-sea sediments.</title>
        <authorList>
            <person name="Huang J."/>
            <person name="Baker B."/>
            <person name="Wang Y."/>
        </authorList>
    </citation>
    <scope>NUCLEOTIDE SEQUENCE [LARGE SCALE GENOMIC DNA]</scope>
    <source>
        <strain evidence="6">B3_LCP</strain>
    </source>
</reference>
<comment type="caution">
    <text evidence="6">The sequence shown here is derived from an EMBL/GenBank/DDBJ whole genome shotgun (WGS) entry which is preliminary data.</text>
</comment>
<dbReference type="PANTHER" id="PTHR42987:SF7">
    <property type="entry name" value="SIGNAL PEPTIDE PEPTIDASE SPPA-RELATED"/>
    <property type="match status" value="1"/>
</dbReference>
<sequence>MSRRKDIFVLLFFLVFFFVALYLIFGTFTADDTFKDVSLVSGEKIGLIRVLGGIYDPEPILDQLDRAEESSGVKALIIRLETPGGSVAASQEIYQRVADLRDETEIPIIASMGNIAASGGYYIAMGVDTIMANPGTITGSIGVIFSFPQYYELFEKIGLSHEVLKSGRFKDTGSPLRSMDKAERQYLQALIDDSYQQFIETVAAERGMDLSEVELLADGRVYTGRQAKESNLIDMLGTYHDAIDLAAELGGISGTPDVVDLAKEKGLTLYDLLFGDLMKILTYKFGLTMPLKYEMVTGFP</sequence>
<dbReference type="AlphaFoldDB" id="A0A532V2B3"/>
<comment type="similarity">
    <text evidence="1">Belongs to the peptidase S49 family.</text>
</comment>
<dbReference type="Proteomes" id="UP000319619">
    <property type="component" value="Unassembled WGS sequence"/>
</dbReference>
<protein>
    <submittedName>
        <fullName evidence="6">Signal peptide peptidase SppA</fullName>
    </submittedName>
</protein>
<dbReference type="InterPro" id="IPR004635">
    <property type="entry name" value="Pept_S49_SppA"/>
</dbReference>
<dbReference type="PANTHER" id="PTHR42987">
    <property type="entry name" value="PEPTIDASE S49"/>
    <property type="match status" value="1"/>
</dbReference>
<dbReference type="InterPro" id="IPR029045">
    <property type="entry name" value="ClpP/crotonase-like_dom_sf"/>
</dbReference>
<keyword evidence="4" id="KW-0720">Serine protease</keyword>
<evidence type="ECO:0000313" key="7">
    <source>
        <dbReference type="Proteomes" id="UP000319619"/>
    </source>
</evidence>